<evidence type="ECO:0000256" key="4">
    <source>
        <dbReference type="ARBA" id="ARBA00022692"/>
    </source>
</evidence>
<dbReference type="InterPro" id="IPR013426">
    <property type="entry name" value="EpsH-like"/>
</dbReference>
<dbReference type="GO" id="GO:0008233">
    <property type="term" value="F:peptidase activity"/>
    <property type="evidence" value="ECO:0007669"/>
    <property type="project" value="UniProtKB-KW"/>
</dbReference>
<dbReference type="NCBIfam" id="TIGR04178">
    <property type="entry name" value="exo_archaeo"/>
    <property type="match status" value="1"/>
</dbReference>
<evidence type="ECO:0000256" key="7">
    <source>
        <dbReference type="ARBA" id="ARBA00023136"/>
    </source>
</evidence>
<keyword evidence="7 8" id="KW-0472">Membrane</keyword>
<evidence type="ECO:0000256" key="5">
    <source>
        <dbReference type="ARBA" id="ARBA00022801"/>
    </source>
</evidence>
<feature type="transmembrane region" description="Helical" evidence="8">
    <location>
        <begin position="78"/>
        <end position="97"/>
    </location>
</feature>
<organism evidence="10 11">
    <name type="scientific">Sphingomonas hengshuiensis</name>
    <dbReference type="NCBI Taxonomy" id="1609977"/>
    <lineage>
        <taxon>Bacteria</taxon>
        <taxon>Pseudomonadati</taxon>
        <taxon>Pseudomonadota</taxon>
        <taxon>Alphaproteobacteria</taxon>
        <taxon>Sphingomonadales</taxon>
        <taxon>Sphingomonadaceae</taxon>
        <taxon>Sphingomonas</taxon>
    </lineage>
</organism>
<keyword evidence="4 8" id="KW-0812">Transmembrane</keyword>
<dbReference type="InterPro" id="IPR017540">
    <property type="entry name" value="Exosortase-1"/>
</dbReference>
<dbReference type="AlphaFoldDB" id="A0A2W4Z3M5"/>
<evidence type="ECO:0000256" key="3">
    <source>
        <dbReference type="ARBA" id="ARBA00022670"/>
    </source>
</evidence>
<gene>
    <name evidence="10" type="ORF">DI632_12425</name>
</gene>
<dbReference type="Proteomes" id="UP000248614">
    <property type="component" value="Unassembled WGS sequence"/>
</dbReference>
<proteinExistence type="predicted"/>
<keyword evidence="6 8" id="KW-1133">Transmembrane helix</keyword>
<evidence type="ECO:0000256" key="6">
    <source>
        <dbReference type="ARBA" id="ARBA00022989"/>
    </source>
</evidence>
<accession>A0A2W4Z3M5</accession>
<feature type="transmembrane region" description="Helical" evidence="8">
    <location>
        <begin position="257"/>
        <end position="279"/>
    </location>
</feature>
<dbReference type="InterPro" id="IPR014263">
    <property type="entry name" value="Methanolan_biosynth_EpsI"/>
</dbReference>
<feature type="transmembrane region" description="Helical" evidence="8">
    <location>
        <begin position="162"/>
        <end position="183"/>
    </location>
</feature>
<keyword evidence="3" id="KW-0645">Protease</keyword>
<evidence type="ECO:0000313" key="11">
    <source>
        <dbReference type="Proteomes" id="UP000248614"/>
    </source>
</evidence>
<evidence type="ECO:0000313" key="10">
    <source>
        <dbReference type="EMBL" id="PZO75102.1"/>
    </source>
</evidence>
<keyword evidence="5" id="KW-0378">Hydrolase</keyword>
<keyword evidence="2" id="KW-1003">Cell membrane</keyword>
<reference evidence="10 11" key="1">
    <citation type="submission" date="2017-08" db="EMBL/GenBank/DDBJ databases">
        <title>Infants hospitalized years apart are colonized by the same room-sourced microbial strains.</title>
        <authorList>
            <person name="Brooks B."/>
            <person name="Olm M.R."/>
            <person name="Firek B.A."/>
            <person name="Baker R."/>
            <person name="Thomas B.C."/>
            <person name="Morowitz M.J."/>
            <person name="Banfield J.F."/>
        </authorList>
    </citation>
    <scope>NUCLEOTIDE SEQUENCE [LARGE SCALE GENOMIC DNA]</scope>
    <source>
        <strain evidence="10">S2_018_000_R3_110</strain>
    </source>
</reference>
<evidence type="ECO:0000256" key="1">
    <source>
        <dbReference type="ARBA" id="ARBA00004651"/>
    </source>
</evidence>
<feature type="transmembrane region" description="Helical" evidence="8">
    <location>
        <begin position="44"/>
        <end position="66"/>
    </location>
</feature>
<evidence type="ECO:0000256" key="2">
    <source>
        <dbReference type="ARBA" id="ARBA00022475"/>
    </source>
</evidence>
<feature type="transmembrane region" description="Helical" evidence="8">
    <location>
        <begin position="195"/>
        <end position="214"/>
    </location>
</feature>
<dbReference type="GO" id="GO:0006508">
    <property type="term" value="P:proteolysis"/>
    <property type="evidence" value="ECO:0007669"/>
    <property type="project" value="UniProtKB-KW"/>
</dbReference>
<dbReference type="GO" id="GO:0005886">
    <property type="term" value="C:plasma membrane"/>
    <property type="evidence" value="ECO:0007669"/>
    <property type="project" value="UniProtKB-SubCell"/>
</dbReference>
<dbReference type="NCBIfam" id="TIGR03109">
    <property type="entry name" value="exosort_XrtA"/>
    <property type="match status" value="1"/>
</dbReference>
<dbReference type="InterPro" id="IPR026392">
    <property type="entry name" value="Exo/Archaeosortase_dom"/>
</dbReference>
<dbReference type="NCBIfam" id="TIGR02602">
    <property type="entry name" value="8TM_EpsH"/>
    <property type="match status" value="1"/>
</dbReference>
<feature type="domain" description="Methanolan biosynthesis EpsI" evidence="9">
    <location>
        <begin position="309"/>
        <end position="493"/>
    </location>
</feature>
<dbReference type="EMBL" id="QFNF01000036">
    <property type="protein sequence ID" value="PZO75102.1"/>
    <property type="molecule type" value="Genomic_DNA"/>
</dbReference>
<sequence length="505" mass="53978">MNGIAIDRPVTADPAWWRSLPALGGVWAALLAIFHRDVGDMADIWWHSTTYGHCLFIPPIIGWLVWQRRRELAQVRPAAWWPGLAIVAAGGAVWLVGQAAAVALFRHAGLVAMLQGAVVTLLGARVARGLAFPLAYMAFLVPFGDFLEPWLQAATVSLTMPILHALGVPAAVDGVLITIPDGYFEVAEACSGSKFVIAMVAYGALVANVCYVAWTRRAAFMALALVVPVLANGVRAAGTIYAAHLTSVAAATGFDHIVYGWVFFALTMAAVLAIGWRWFDRDPDAPWFDVARVRAMPMRGADATLAAAAVLAVAVGFAGWGWIVDRRVQPLPARIELPVVPGWQRIAVDGEPWVPNYPGADHFLIGRYGDAQGRSVDMVVAVYGSQGEGHELVGFGTGAIRENDRWVRIADTAPIAGGATLRMAAPGPVEREVATWYRIGSITTGSADRVKLETLKAKLLGGPQRGVAVLLSARRDGHDPRRAIADFVAAAGPIDRIADRAAGMR</sequence>
<dbReference type="Pfam" id="PF09721">
    <property type="entry name" value="Exosortase_EpsH"/>
    <property type="match status" value="1"/>
</dbReference>
<comment type="subcellular location">
    <subcellularLocation>
        <location evidence="1">Cell membrane</location>
        <topology evidence="1">Multi-pass membrane protein</topology>
    </subcellularLocation>
</comment>
<feature type="transmembrane region" description="Helical" evidence="8">
    <location>
        <begin position="220"/>
        <end position="245"/>
    </location>
</feature>
<feature type="transmembrane region" description="Helical" evidence="8">
    <location>
        <begin position="20"/>
        <end position="38"/>
    </location>
</feature>
<evidence type="ECO:0000256" key="8">
    <source>
        <dbReference type="SAM" id="Phobius"/>
    </source>
</evidence>
<dbReference type="InterPro" id="IPR019127">
    <property type="entry name" value="Exosortase"/>
</dbReference>
<dbReference type="NCBIfam" id="TIGR02914">
    <property type="entry name" value="EpsI_fam"/>
    <property type="match status" value="1"/>
</dbReference>
<feature type="transmembrane region" description="Helical" evidence="8">
    <location>
        <begin position="130"/>
        <end position="150"/>
    </location>
</feature>
<comment type="caution">
    <text evidence="10">The sequence shown here is derived from an EMBL/GenBank/DDBJ whole genome shotgun (WGS) entry which is preliminary data.</text>
</comment>
<protein>
    <submittedName>
        <fullName evidence="10">EpsI domain-containing exosortase</fullName>
    </submittedName>
</protein>
<evidence type="ECO:0000259" key="9">
    <source>
        <dbReference type="Pfam" id="PF11984"/>
    </source>
</evidence>
<feature type="transmembrane region" description="Helical" evidence="8">
    <location>
        <begin position="303"/>
        <end position="324"/>
    </location>
</feature>
<name>A0A2W4Z3M5_9SPHN</name>
<dbReference type="Pfam" id="PF11984">
    <property type="entry name" value="DUF3485"/>
    <property type="match status" value="1"/>
</dbReference>